<name>A0A0D7BJC5_9AGAR</name>
<evidence type="ECO:0000313" key="3">
    <source>
        <dbReference type="Proteomes" id="UP000054007"/>
    </source>
</evidence>
<evidence type="ECO:0000313" key="2">
    <source>
        <dbReference type="EMBL" id="KIY70668.1"/>
    </source>
</evidence>
<keyword evidence="1" id="KW-1133">Transmembrane helix</keyword>
<reference evidence="2 3" key="1">
    <citation type="journal article" date="2015" name="Fungal Genet. Biol.">
        <title>Evolution of novel wood decay mechanisms in Agaricales revealed by the genome sequences of Fistulina hepatica and Cylindrobasidium torrendii.</title>
        <authorList>
            <person name="Floudas D."/>
            <person name="Held B.W."/>
            <person name="Riley R."/>
            <person name="Nagy L.G."/>
            <person name="Koehler G."/>
            <person name="Ransdell A.S."/>
            <person name="Younus H."/>
            <person name="Chow J."/>
            <person name="Chiniquy J."/>
            <person name="Lipzen A."/>
            <person name="Tritt A."/>
            <person name="Sun H."/>
            <person name="Haridas S."/>
            <person name="LaButti K."/>
            <person name="Ohm R.A."/>
            <person name="Kues U."/>
            <person name="Blanchette R.A."/>
            <person name="Grigoriev I.V."/>
            <person name="Minto R.E."/>
            <person name="Hibbett D.S."/>
        </authorList>
    </citation>
    <scope>NUCLEOTIDE SEQUENCE [LARGE SCALE GENOMIC DNA]</scope>
    <source>
        <strain evidence="2 3">FP15055 ss-10</strain>
    </source>
</reference>
<feature type="transmembrane region" description="Helical" evidence="1">
    <location>
        <begin position="20"/>
        <end position="42"/>
    </location>
</feature>
<proteinExistence type="predicted"/>
<keyword evidence="1" id="KW-0812">Transmembrane</keyword>
<protein>
    <submittedName>
        <fullName evidence="2">Uncharacterized protein</fullName>
    </submittedName>
</protein>
<dbReference type="Proteomes" id="UP000054007">
    <property type="component" value="Unassembled WGS sequence"/>
</dbReference>
<sequence length="166" mass="17932">MVSARSDPISPAHAPHFNTIPTIIAIAVVSSIIAIVLFYAVASCYASRPPTTSTLSPMDPTTLSMYSTHSELESGGGFREKGVLKNNWSQESLVKAPERAHTMDGNDIPFWEPRAPPVCTKIAASNPKLSPVEGARLGLMHMAGTTQAREKDMKIPKKGSWMRLAT</sequence>
<keyword evidence="3" id="KW-1185">Reference proteome</keyword>
<keyword evidence="1" id="KW-0472">Membrane</keyword>
<dbReference type="AlphaFoldDB" id="A0A0D7BJC5"/>
<organism evidence="2 3">
    <name type="scientific">Cylindrobasidium torrendii FP15055 ss-10</name>
    <dbReference type="NCBI Taxonomy" id="1314674"/>
    <lineage>
        <taxon>Eukaryota</taxon>
        <taxon>Fungi</taxon>
        <taxon>Dikarya</taxon>
        <taxon>Basidiomycota</taxon>
        <taxon>Agaricomycotina</taxon>
        <taxon>Agaricomycetes</taxon>
        <taxon>Agaricomycetidae</taxon>
        <taxon>Agaricales</taxon>
        <taxon>Marasmiineae</taxon>
        <taxon>Physalacriaceae</taxon>
        <taxon>Cylindrobasidium</taxon>
    </lineage>
</organism>
<evidence type="ECO:0000256" key="1">
    <source>
        <dbReference type="SAM" id="Phobius"/>
    </source>
</evidence>
<gene>
    <name evidence="2" type="ORF">CYLTODRAFT_419623</name>
</gene>
<accession>A0A0D7BJC5</accession>
<dbReference type="EMBL" id="KN880465">
    <property type="protein sequence ID" value="KIY70668.1"/>
    <property type="molecule type" value="Genomic_DNA"/>
</dbReference>